<evidence type="ECO:0000313" key="3">
    <source>
        <dbReference type="EMBL" id="SDI89734.1"/>
    </source>
</evidence>
<keyword evidence="4" id="KW-1185">Reference proteome</keyword>
<organism evidence="2 4">
    <name type="scientific">Aneurinibacillus migulanus</name>
    <name type="common">Bacillus migulanus</name>
    <dbReference type="NCBI Taxonomy" id="47500"/>
    <lineage>
        <taxon>Bacteria</taxon>
        <taxon>Bacillati</taxon>
        <taxon>Bacillota</taxon>
        <taxon>Bacilli</taxon>
        <taxon>Bacillales</taxon>
        <taxon>Paenibacillaceae</taxon>
        <taxon>Aneurinibacillus group</taxon>
        <taxon>Aneurinibacillus</taxon>
    </lineage>
</organism>
<keyword evidence="1" id="KW-0472">Membrane</keyword>
<evidence type="ECO:0000256" key="1">
    <source>
        <dbReference type="SAM" id="Phobius"/>
    </source>
</evidence>
<dbReference type="PATRIC" id="fig|47500.8.peg.5563"/>
<dbReference type="Proteomes" id="UP000037269">
    <property type="component" value="Unassembled WGS sequence"/>
</dbReference>
<dbReference type="InterPro" id="IPR025324">
    <property type="entry name" value="DUF4230"/>
</dbReference>
<dbReference type="RefSeq" id="WP_043065117.1">
    <property type="nucleotide sequence ID" value="NZ_BJOA01000067.1"/>
</dbReference>
<reference evidence="3 5" key="2">
    <citation type="submission" date="2016-10" db="EMBL/GenBank/DDBJ databases">
        <authorList>
            <person name="de Groot N.N."/>
        </authorList>
    </citation>
    <scope>NUCLEOTIDE SEQUENCE [LARGE SCALE GENOMIC DNA]</scope>
    <source>
        <strain evidence="3 5">DSM 2895</strain>
    </source>
</reference>
<dbReference type="STRING" id="47500.AF333_04215"/>
<keyword evidence="1" id="KW-1133">Transmembrane helix</keyword>
<dbReference type="EMBL" id="FNED01000009">
    <property type="protein sequence ID" value="SDI89734.1"/>
    <property type="molecule type" value="Genomic_DNA"/>
</dbReference>
<dbReference type="Pfam" id="PF14014">
    <property type="entry name" value="DUF4230"/>
    <property type="match status" value="1"/>
</dbReference>
<reference evidence="2 4" key="1">
    <citation type="submission" date="2015-07" db="EMBL/GenBank/DDBJ databases">
        <title>Fjat-14205 dsm 2895.</title>
        <authorList>
            <person name="Liu B."/>
            <person name="Wang J."/>
            <person name="Zhu Y."/>
            <person name="Liu G."/>
            <person name="Chen Q."/>
            <person name="Chen Z."/>
            <person name="Lan J."/>
            <person name="Che J."/>
            <person name="Ge C."/>
            <person name="Shi H."/>
            <person name="Pan Z."/>
            <person name="Liu X."/>
        </authorList>
    </citation>
    <scope>NUCLEOTIDE SEQUENCE [LARGE SCALE GENOMIC DNA]</scope>
    <source>
        <strain evidence="2 4">DSM 2895</strain>
    </source>
</reference>
<dbReference type="AlphaFoldDB" id="A0A0D1WGC1"/>
<sequence length="247" mass="28225">MNNKDEMLRPRRDEERKNVGATIYRLPYAEAEQTEKKKKTFRFTFPRPRWVKKTRNLVVAIVLGVTVLGAGAWAGSEWFGTPAVTGQTVVQEIRDLSYLTTAEAVMMTTLEGEDAYRIYNIELPGTKRFFHIDVPAKVLVGIDLKKVSPSDIAIDKQSKQITITLPRADFLQEPNIDIDKVKAFSDEEIFRKGMTPEEQREFLTQAREQLRQEAKESGILQTAEDRAVRVLQQIYKPVGYSVNVAFK</sequence>
<dbReference type="EMBL" id="LGUG01000004">
    <property type="protein sequence ID" value="KON94803.1"/>
    <property type="molecule type" value="Genomic_DNA"/>
</dbReference>
<dbReference type="OrthoDB" id="152992at2"/>
<evidence type="ECO:0008006" key="6">
    <source>
        <dbReference type="Google" id="ProtNLM"/>
    </source>
</evidence>
<keyword evidence="1" id="KW-0812">Transmembrane</keyword>
<accession>A0A0D1WGC1</accession>
<proteinExistence type="predicted"/>
<protein>
    <recommendedName>
        <fullName evidence="6">DUF4230 domain-containing protein</fullName>
    </recommendedName>
</protein>
<gene>
    <name evidence="2" type="ORF">AF333_04215</name>
    <name evidence="3" type="ORF">SAMN04487909_10917</name>
</gene>
<evidence type="ECO:0000313" key="5">
    <source>
        <dbReference type="Proteomes" id="UP000182836"/>
    </source>
</evidence>
<feature type="transmembrane region" description="Helical" evidence="1">
    <location>
        <begin position="57"/>
        <end position="75"/>
    </location>
</feature>
<evidence type="ECO:0000313" key="2">
    <source>
        <dbReference type="EMBL" id="KON94803.1"/>
    </source>
</evidence>
<dbReference type="GeneID" id="42304411"/>
<evidence type="ECO:0000313" key="4">
    <source>
        <dbReference type="Proteomes" id="UP000037269"/>
    </source>
</evidence>
<name>A0A0D1WGC1_ANEMI</name>
<dbReference type="Proteomes" id="UP000182836">
    <property type="component" value="Unassembled WGS sequence"/>
</dbReference>